<sequence>MCGITGIFDLRDRQPINRSLLEAMNETQFHRGPDEGGVHLEPGVGLAHRRLSIIDLSGGQQPLFNEDETVVVTYNGEIYNFPELTAELQQAGHRFRSHCDTEVIVHAWEEWGEACVQRFRGMFAFAVWDRNRDTLFLARDRLGIKPLYYSALADGHLIFGSELKALMAHPGMPRHMDPHAVEDYFAFGYVPEPRSIFRGVHKLPPGHTLTVRRGQGNLSEPREYWDIPFGDSGVADAANAAEELTARLREAVDVRMVAEVPLGAFLSGGVDSSAVVAMMAGLSDDPVRTSSIGFADPAYDESRYARMVAERYHTDHRTQEVDPDDFALLDRLSGLYDEPFADSSALPTYRVCEQARQQVVVALSGDGGDENLAGYRRYRHHLAEERLRAPLPLGLRRAVFGTLARWYPKADWAPRPFRARATFQALARDSVEGYFQGVSILRDDLRAHLFSPAFRRSLQGYSAVEVLRRHAARAPTEHPLSLVQYLDMKTYLPGDILTKVDRASMAHSLEVRVPLLDHQLVEWTSGLSPDLKLRGTEGKYVLKKAMEPYLPEEILYRRKKGFAVPVAEWFRGPLRERMRAQVLGPRIADSGIFDMDYLKTLVDQHTSGARDHSPALWSLLMFEGFLARSTA</sequence>
<feature type="binding site" evidence="9">
    <location>
        <begin position="364"/>
        <end position="365"/>
    </location>
    <ligand>
        <name>ATP</name>
        <dbReference type="ChEBI" id="CHEBI:30616"/>
    </ligand>
</feature>
<comment type="similarity">
    <text evidence="2">Belongs to the asparagine synthetase family.</text>
</comment>
<keyword evidence="8" id="KW-0061">Asparagine biosynthesis</keyword>
<dbReference type="PANTHER" id="PTHR43284:SF1">
    <property type="entry name" value="ASPARAGINE SYNTHETASE"/>
    <property type="match status" value="1"/>
</dbReference>
<dbReference type="Proteomes" id="UP000064201">
    <property type="component" value="Chromosome"/>
</dbReference>
<dbReference type="InterPro" id="IPR051786">
    <property type="entry name" value="ASN_synthetase/amidase"/>
</dbReference>
<name>A0A0G3FY44_9GAMM</name>
<dbReference type="InterPro" id="IPR001962">
    <property type="entry name" value="Asn_synthase"/>
</dbReference>
<evidence type="ECO:0000256" key="7">
    <source>
        <dbReference type="ARBA" id="ARBA00048741"/>
    </source>
</evidence>
<evidence type="ECO:0000256" key="5">
    <source>
        <dbReference type="ARBA" id="ARBA00022840"/>
    </source>
</evidence>
<evidence type="ECO:0000256" key="2">
    <source>
        <dbReference type="ARBA" id="ARBA00005752"/>
    </source>
</evidence>
<keyword evidence="13" id="KW-1185">Reference proteome</keyword>
<dbReference type="GO" id="GO:0006529">
    <property type="term" value="P:asparagine biosynthetic process"/>
    <property type="evidence" value="ECO:0007669"/>
    <property type="project" value="UniProtKB-KW"/>
</dbReference>
<dbReference type="OrthoDB" id="9763290at2"/>
<keyword evidence="4 9" id="KW-0547">Nucleotide-binding</keyword>
<protein>
    <recommendedName>
        <fullName evidence="3">asparagine synthase (glutamine-hydrolyzing)</fullName>
        <ecNumber evidence="3">6.3.5.4</ecNumber>
    </recommendedName>
</protein>
<dbReference type="EC" id="6.3.5.4" evidence="3"/>
<feature type="domain" description="Glutamine amidotransferase type-2" evidence="11">
    <location>
        <begin position="2"/>
        <end position="214"/>
    </location>
</feature>
<evidence type="ECO:0000256" key="10">
    <source>
        <dbReference type="PIRSR" id="PIRSR001589-3"/>
    </source>
</evidence>
<dbReference type="EMBL" id="CP011367">
    <property type="protein sequence ID" value="AKJ93905.1"/>
    <property type="molecule type" value="Genomic_DNA"/>
</dbReference>
<evidence type="ECO:0000256" key="6">
    <source>
        <dbReference type="ARBA" id="ARBA00022962"/>
    </source>
</evidence>
<dbReference type="SUPFAM" id="SSF52402">
    <property type="entry name" value="Adenine nucleotide alpha hydrolases-like"/>
    <property type="match status" value="1"/>
</dbReference>
<evidence type="ECO:0000256" key="9">
    <source>
        <dbReference type="PIRSR" id="PIRSR001589-2"/>
    </source>
</evidence>
<dbReference type="InterPro" id="IPR017539">
    <property type="entry name" value="XrtA_amidotfase"/>
</dbReference>
<keyword evidence="8" id="KW-0028">Amino-acid biosynthesis</keyword>
<feature type="binding site" evidence="9">
    <location>
        <position position="292"/>
    </location>
    <ligand>
        <name>ATP</name>
        <dbReference type="ChEBI" id="CHEBI:30616"/>
    </ligand>
</feature>
<feature type="binding site" evidence="9">
    <location>
        <position position="100"/>
    </location>
    <ligand>
        <name>L-glutamine</name>
        <dbReference type="ChEBI" id="CHEBI:58359"/>
    </ligand>
</feature>
<dbReference type="PATRIC" id="fig|106634.4.peg.71"/>
<dbReference type="Pfam" id="PF00733">
    <property type="entry name" value="Asn_synthase"/>
    <property type="match status" value="1"/>
</dbReference>
<dbReference type="AlphaFoldDB" id="A0A0G3FY44"/>
<evidence type="ECO:0000256" key="3">
    <source>
        <dbReference type="ARBA" id="ARBA00012737"/>
    </source>
</evidence>
<evidence type="ECO:0000313" key="13">
    <source>
        <dbReference type="Proteomes" id="UP000064201"/>
    </source>
</evidence>
<dbReference type="RefSeq" id="WP_047250495.1">
    <property type="nucleotide sequence ID" value="NZ_CP011367.1"/>
</dbReference>
<dbReference type="Pfam" id="PF13537">
    <property type="entry name" value="GATase_7"/>
    <property type="match status" value="1"/>
</dbReference>
<comment type="pathway">
    <text evidence="1">Amino-acid biosynthesis; L-asparagine biosynthesis; L-asparagine from L-aspartate (L-Gln route): step 1/1.</text>
</comment>
<dbReference type="PIRSF" id="PIRSF001589">
    <property type="entry name" value="Asn_synthetase_glu-h"/>
    <property type="match status" value="1"/>
</dbReference>
<dbReference type="GO" id="GO:0005829">
    <property type="term" value="C:cytosol"/>
    <property type="evidence" value="ECO:0007669"/>
    <property type="project" value="TreeGrafter"/>
</dbReference>
<dbReference type="InterPro" id="IPR006426">
    <property type="entry name" value="Asn_synth_AEB"/>
</dbReference>
<evidence type="ECO:0000256" key="1">
    <source>
        <dbReference type="ARBA" id="ARBA00005187"/>
    </source>
</evidence>
<proteinExistence type="inferred from homology"/>
<keyword evidence="5 9" id="KW-0067">ATP-binding</keyword>
<comment type="catalytic activity">
    <reaction evidence="7">
        <text>L-aspartate + L-glutamine + ATP + H2O = L-asparagine + L-glutamate + AMP + diphosphate + H(+)</text>
        <dbReference type="Rhea" id="RHEA:12228"/>
        <dbReference type="ChEBI" id="CHEBI:15377"/>
        <dbReference type="ChEBI" id="CHEBI:15378"/>
        <dbReference type="ChEBI" id="CHEBI:29985"/>
        <dbReference type="ChEBI" id="CHEBI:29991"/>
        <dbReference type="ChEBI" id="CHEBI:30616"/>
        <dbReference type="ChEBI" id="CHEBI:33019"/>
        <dbReference type="ChEBI" id="CHEBI:58048"/>
        <dbReference type="ChEBI" id="CHEBI:58359"/>
        <dbReference type="ChEBI" id="CHEBI:456215"/>
        <dbReference type="EC" id="6.3.5.4"/>
    </reaction>
</comment>
<dbReference type="NCBIfam" id="TIGR01536">
    <property type="entry name" value="asn_synth_AEB"/>
    <property type="match status" value="1"/>
</dbReference>
<reference evidence="12 13" key="1">
    <citation type="submission" date="2015-04" db="EMBL/GenBank/DDBJ databases">
        <title>Complete Sequence for the Genome of the Thioalkalivibrio versutus D301.</title>
        <authorList>
            <person name="Mu T."/>
            <person name="Zhou J."/>
            <person name="Xu X."/>
        </authorList>
    </citation>
    <scope>NUCLEOTIDE SEQUENCE [LARGE SCALE GENOMIC DNA]</scope>
    <source>
        <strain evidence="12 13">D301</strain>
    </source>
</reference>
<evidence type="ECO:0000313" key="12">
    <source>
        <dbReference type="EMBL" id="AKJ93905.1"/>
    </source>
</evidence>
<dbReference type="Gene3D" id="3.60.20.10">
    <property type="entry name" value="Glutamine Phosphoribosylpyrophosphate, subunit 1, domain 1"/>
    <property type="match status" value="1"/>
</dbReference>
<dbReference type="NCBIfam" id="TIGR03108">
    <property type="entry name" value="eps_aminotran_1"/>
    <property type="match status" value="1"/>
</dbReference>
<dbReference type="InterPro" id="IPR029055">
    <property type="entry name" value="Ntn_hydrolases_N"/>
</dbReference>
<dbReference type="CDD" id="cd00712">
    <property type="entry name" value="AsnB"/>
    <property type="match status" value="1"/>
</dbReference>
<evidence type="ECO:0000256" key="8">
    <source>
        <dbReference type="PIRSR" id="PIRSR001589-1"/>
    </source>
</evidence>
<keyword evidence="6 8" id="KW-0315">Glutamine amidotransferase</keyword>
<dbReference type="Gene3D" id="3.40.50.620">
    <property type="entry name" value="HUPs"/>
    <property type="match status" value="2"/>
</dbReference>
<evidence type="ECO:0000256" key="4">
    <source>
        <dbReference type="ARBA" id="ARBA00022741"/>
    </source>
</evidence>
<dbReference type="SUPFAM" id="SSF56235">
    <property type="entry name" value="N-terminal nucleophile aminohydrolases (Ntn hydrolases)"/>
    <property type="match status" value="1"/>
</dbReference>
<dbReference type="InterPro" id="IPR033738">
    <property type="entry name" value="AsnB_N"/>
</dbReference>
<dbReference type="GO" id="GO:0004066">
    <property type="term" value="F:asparagine synthase (glutamine-hydrolyzing) activity"/>
    <property type="evidence" value="ECO:0007669"/>
    <property type="project" value="UniProtKB-EC"/>
</dbReference>
<dbReference type="STRING" id="106634.TVD_00355"/>
<feature type="active site" description="For GATase activity" evidence="8">
    <location>
        <position position="2"/>
    </location>
</feature>
<dbReference type="KEGG" id="tvr:TVD_00355"/>
<dbReference type="CDD" id="cd01991">
    <property type="entry name" value="Asn_synthase_B_C"/>
    <property type="match status" value="1"/>
</dbReference>
<feature type="site" description="Important for beta-aspartyl-AMP intermediate formation" evidence="10">
    <location>
        <position position="366"/>
    </location>
</feature>
<organism evidence="12 13">
    <name type="scientific">Thioalkalivibrio versutus</name>
    <dbReference type="NCBI Taxonomy" id="106634"/>
    <lineage>
        <taxon>Bacteria</taxon>
        <taxon>Pseudomonadati</taxon>
        <taxon>Pseudomonadota</taxon>
        <taxon>Gammaproteobacteria</taxon>
        <taxon>Chromatiales</taxon>
        <taxon>Ectothiorhodospiraceae</taxon>
        <taxon>Thioalkalivibrio</taxon>
    </lineage>
</organism>
<evidence type="ECO:0000259" key="11">
    <source>
        <dbReference type="PROSITE" id="PS51278"/>
    </source>
</evidence>
<accession>A0A0G3FY44</accession>
<dbReference type="PROSITE" id="PS51278">
    <property type="entry name" value="GATASE_TYPE_2"/>
    <property type="match status" value="1"/>
</dbReference>
<dbReference type="InterPro" id="IPR014729">
    <property type="entry name" value="Rossmann-like_a/b/a_fold"/>
</dbReference>
<dbReference type="InterPro" id="IPR017932">
    <property type="entry name" value="GATase_2_dom"/>
</dbReference>
<dbReference type="PANTHER" id="PTHR43284">
    <property type="entry name" value="ASPARAGINE SYNTHETASE (GLUTAMINE-HYDROLYZING)"/>
    <property type="match status" value="1"/>
</dbReference>
<dbReference type="GO" id="GO:0005524">
    <property type="term" value="F:ATP binding"/>
    <property type="evidence" value="ECO:0007669"/>
    <property type="project" value="UniProtKB-KW"/>
</dbReference>
<gene>
    <name evidence="12" type="ORF">TVD_00355</name>
</gene>